<name>A0A2G6KB79_9BACT</name>
<evidence type="ECO:0000313" key="3">
    <source>
        <dbReference type="Proteomes" id="UP000230821"/>
    </source>
</evidence>
<protein>
    <submittedName>
        <fullName evidence="2">Uncharacterized protein</fullName>
    </submittedName>
</protein>
<accession>A0A2G6KB79</accession>
<evidence type="ECO:0000313" key="2">
    <source>
        <dbReference type="EMBL" id="PIE32069.1"/>
    </source>
</evidence>
<proteinExistence type="predicted"/>
<dbReference type="AlphaFoldDB" id="A0A2G6KB79"/>
<dbReference type="Proteomes" id="UP000230821">
    <property type="component" value="Unassembled WGS sequence"/>
</dbReference>
<gene>
    <name evidence="2" type="ORF">CSA56_16515</name>
</gene>
<sequence>MARFWLLVAGDSQKEEEFLEEIATCICREDLRKRFSYAAYNSLRETLLIGIAKTGRKDECSRIMGEETAKRKVSHAAHTDHMRGTGPSDVTCNSSLSCCKSTR</sequence>
<dbReference type="EMBL" id="PDSK01000118">
    <property type="protein sequence ID" value="PIE32069.1"/>
    <property type="molecule type" value="Genomic_DNA"/>
</dbReference>
<organism evidence="2 3">
    <name type="scientific">candidate division KSB3 bacterium</name>
    <dbReference type="NCBI Taxonomy" id="2044937"/>
    <lineage>
        <taxon>Bacteria</taxon>
        <taxon>candidate division KSB3</taxon>
    </lineage>
</organism>
<comment type="caution">
    <text evidence="2">The sequence shown here is derived from an EMBL/GenBank/DDBJ whole genome shotgun (WGS) entry which is preliminary data.</text>
</comment>
<evidence type="ECO:0000256" key="1">
    <source>
        <dbReference type="SAM" id="MobiDB-lite"/>
    </source>
</evidence>
<reference evidence="2 3" key="1">
    <citation type="submission" date="2017-10" db="EMBL/GenBank/DDBJ databases">
        <title>Novel microbial diversity and functional potential in the marine mammal oral microbiome.</title>
        <authorList>
            <person name="Dudek N.K."/>
            <person name="Sun C.L."/>
            <person name="Burstein D."/>
            <person name="Kantor R.S."/>
            <person name="Aliaga Goltsman D.S."/>
            <person name="Bik E.M."/>
            <person name="Thomas B.C."/>
            <person name="Banfield J.F."/>
            <person name="Relman D.A."/>
        </authorList>
    </citation>
    <scope>NUCLEOTIDE SEQUENCE [LARGE SCALE GENOMIC DNA]</scope>
    <source>
        <strain evidence="2">DOLJORAL78_47_16</strain>
    </source>
</reference>
<feature type="region of interest" description="Disordered" evidence="1">
    <location>
        <begin position="71"/>
        <end position="94"/>
    </location>
</feature>